<dbReference type="GO" id="GO:0003677">
    <property type="term" value="F:DNA binding"/>
    <property type="evidence" value="ECO:0007669"/>
    <property type="project" value="InterPro"/>
</dbReference>
<dbReference type="KEGG" id="mcg:GL4_1116"/>
<dbReference type="Proteomes" id="UP000031643">
    <property type="component" value="Chromosome"/>
</dbReference>
<keyword evidence="1 6" id="KW-0489">Methyltransferase</keyword>
<feature type="domain" description="ParB-like N-terminal" evidence="5">
    <location>
        <begin position="5"/>
        <end position="91"/>
    </location>
</feature>
<protein>
    <recommendedName>
        <fullName evidence="4">Methyltransferase</fullName>
        <ecNumber evidence="4">2.1.1.-</ecNumber>
    </recommendedName>
</protein>
<dbReference type="Pfam" id="PF01555">
    <property type="entry name" value="N6_N4_Mtase"/>
    <property type="match status" value="1"/>
</dbReference>
<evidence type="ECO:0000256" key="2">
    <source>
        <dbReference type="ARBA" id="ARBA00022679"/>
    </source>
</evidence>
<organism evidence="6 7">
    <name type="scientific">Methyloceanibacter caenitepidi</name>
    <dbReference type="NCBI Taxonomy" id="1384459"/>
    <lineage>
        <taxon>Bacteria</taxon>
        <taxon>Pseudomonadati</taxon>
        <taxon>Pseudomonadota</taxon>
        <taxon>Alphaproteobacteria</taxon>
        <taxon>Hyphomicrobiales</taxon>
        <taxon>Hyphomicrobiaceae</taxon>
        <taxon>Methyloceanibacter</taxon>
    </lineage>
</organism>
<dbReference type="CDD" id="cd16403">
    <property type="entry name" value="ParB_N_like_MT"/>
    <property type="match status" value="1"/>
</dbReference>
<dbReference type="SUPFAM" id="SSF53335">
    <property type="entry name" value="S-adenosyl-L-methionine-dependent methyltransferases"/>
    <property type="match status" value="1"/>
</dbReference>
<dbReference type="SMART" id="SM00470">
    <property type="entry name" value="ParB"/>
    <property type="match status" value="1"/>
</dbReference>
<keyword evidence="2" id="KW-0808">Transferase</keyword>
<dbReference type="PANTHER" id="PTHR33375:SF1">
    <property type="entry name" value="CHROMOSOME-PARTITIONING PROTEIN PARB-RELATED"/>
    <property type="match status" value="1"/>
</dbReference>
<evidence type="ECO:0000313" key="6">
    <source>
        <dbReference type="EMBL" id="BAQ16574.1"/>
    </source>
</evidence>
<dbReference type="InterPro" id="IPR001091">
    <property type="entry name" value="RM_Methyltransferase"/>
</dbReference>
<dbReference type="InterPro" id="IPR036086">
    <property type="entry name" value="ParB/Sulfiredoxin_sf"/>
</dbReference>
<evidence type="ECO:0000313" key="7">
    <source>
        <dbReference type="Proteomes" id="UP000031643"/>
    </source>
</evidence>
<dbReference type="Gene3D" id="3.90.1530.10">
    <property type="entry name" value="Conserved hypothetical protein from pyrococcus furiosus pfu- 392566-001, ParB domain"/>
    <property type="match status" value="1"/>
</dbReference>
<comment type="similarity">
    <text evidence="4">Belongs to the N(4)/N(6)-methyltransferase family.</text>
</comment>
<dbReference type="GO" id="GO:0032259">
    <property type="term" value="P:methylation"/>
    <property type="evidence" value="ECO:0007669"/>
    <property type="project" value="UniProtKB-KW"/>
</dbReference>
<dbReference type="GO" id="GO:0005694">
    <property type="term" value="C:chromosome"/>
    <property type="evidence" value="ECO:0007669"/>
    <property type="project" value="TreeGrafter"/>
</dbReference>
<dbReference type="InterPro" id="IPR050336">
    <property type="entry name" value="Chromosome_partition/occlusion"/>
</dbReference>
<accession>A0A0A8K3K1</accession>
<gene>
    <name evidence="6" type="ORF">GL4_1116</name>
</gene>
<sequence length="447" mass="49229">MPTIQSVPLSTFKLNPRNARTHSKKQIRQIAKSITAFGFVVPLLIDEDGLIITGHGRLEAARMLGLQEAPAIVLDGLSEAKKRALLIADNKIAENAGWDRQRLAAEIPELTDLLIEENLDISITAFEAVEIDQIVADFETDSRDPADRLESAWEAEPIVSKPGDLWQLGAHRLLCGDARDIGSIGLLMGKERAAMAFLDPPYNVRVKDIVGRGRTRHDEFAMASGEMSRPEFIEFLQETLSVASAVSRDGAVHFVCMDWRHVEELVCAGRGVYGAMLNLVVWAKSNAGQGSFYRSQHELIGVFRVGAEPHRNNVQLGRHGRSRSNVWHYAGANSFRSGRMDDLAAHPTVKPIAMVVDALKDCTRRGDTVLDTFCGAGTTIMAAERVGRRAFAIELAPKYVDVAVRRWQAFTRRDATLHGTGQTFEEVASERQRLHEAASEGANDGEA</sequence>
<comment type="catalytic activity">
    <reaction evidence="3">
        <text>a 2'-deoxyadenosine in DNA + S-adenosyl-L-methionine = an N(6)-methyl-2'-deoxyadenosine in DNA + S-adenosyl-L-homocysteine + H(+)</text>
        <dbReference type="Rhea" id="RHEA:15197"/>
        <dbReference type="Rhea" id="RHEA-COMP:12418"/>
        <dbReference type="Rhea" id="RHEA-COMP:12419"/>
        <dbReference type="ChEBI" id="CHEBI:15378"/>
        <dbReference type="ChEBI" id="CHEBI:57856"/>
        <dbReference type="ChEBI" id="CHEBI:59789"/>
        <dbReference type="ChEBI" id="CHEBI:90615"/>
        <dbReference type="ChEBI" id="CHEBI:90616"/>
        <dbReference type="EC" id="2.1.1.72"/>
    </reaction>
</comment>
<dbReference type="InterPro" id="IPR029063">
    <property type="entry name" value="SAM-dependent_MTases_sf"/>
</dbReference>
<dbReference type="InterPro" id="IPR003115">
    <property type="entry name" value="ParB_N"/>
</dbReference>
<reference evidence="6 7" key="1">
    <citation type="submission" date="2014-09" db="EMBL/GenBank/DDBJ databases">
        <title>Genome sequencing of Methyloceanibacter caenitepidi Gela4.</title>
        <authorList>
            <person name="Takeuchi M."/>
            <person name="Susumu S."/>
            <person name="Kamagata Y."/>
            <person name="Oshima K."/>
            <person name="Hattori M."/>
            <person name="Iwasaki W."/>
        </authorList>
    </citation>
    <scope>NUCLEOTIDE SEQUENCE [LARGE SCALE GENOMIC DNA]</scope>
    <source>
        <strain evidence="6 7">Gela4</strain>
    </source>
</reference>
<dbReference type="EC" id="2.1.1.-" evidence="4"/>
<evidence type="ECO:0000256" key="1">
    <source>
        <dbReference type="ARBA" id="ARBA00022603"/>
    </source>
</evidence>
<dbReference type="REBASE" id="101018">
    <property type="entry name" value="M.Mca4ORF1116P"/>
</dbReference>
<dbReference type="OrthoDB" id="7806498at2"/>
<keyword evidence="7" id="KW-1185">Reference proteome</keyword>
<dbReference type="PRINTS" id="PR00508">
    <property type="entry name" value="S21N4MTFRASE"/>
</dbReference>
<dbReference type="InterPro" id="IPR015840">
    <property type="entry name" value="DNA_MeTrfase_ParB"/>
</dbReference>
<dbReference type="Pfam" id="PF02195">
    <property type="entry name" value="ParB_N"/>
    <property type="match status" value="1"/>
</dbReference>
<dbReference type="Gene3D" id="3.40.50.150">
    <property type="entry name" value="Vaccinia Virus protein VP39"/>
    <property type="match status" value="1"/>
</dbReference>
<dbReference type="SUPFAM" id="SSF110849">
    <property type="entry name" value="ParB/Sulfiredoxin"/>
    <property type="match status" value="1"/>
</dbReference>
<dbReference type="PIRSF" id="PIRSF036758">
    <property type="entry name" value="Aden_M_ParB"/>
    <property type="match status" value="1"/>
</dbReference>
<evidence type="ECO:0000256" key="3">
    <source>
        <dbReference type="ARBA" id="ARBA00047942"/>
    </source>
</evidence>
<dbReference type="STRING" id="1384459.GL4_1116"/>
<dbReference type="AlphaFoldDB" id="A0A0A8K3K1"/>
<dbReference type="InterPro" id="IPR002941">
    <property type="entry name" value="DNA_methylase_N4/N6"/>
</dbReference>
<dbReference type="GO" id="GO:0008170">
    <property type="term" value="F:N-methyltransferase activity"/>
    <property type="evidence" value="ECO:0007669"/>
    <property type="project" value="InterPro"/>
</dbReference>
<dbReference type="HOGENOM" id="CLU_024927_0_0_5"/>
<name>A0A0A8K3K1_9HYPH</name>
<evidence type="ECO:0000256" key="4">
    <source>
        <dbReference type="RuleBase" id="RU362026"/>
    </source>
</evidence>
<proteinExistence type="inferred from homology"/>
<dbReference type="GO" id="GO:0009007">
    <property type="term" value="F:site-specific DNA-methyltransferase (adenine-specific) activity"/>
    <property type="evidence" value="ECO:0007669"/>
    <property type="project" value="UniProtKB-EC"/>
</dbReference>
<dbReference type="GO" id="GO:0007059">
    <property type="term" value="P:chromosome segregation"/>
    <property type="evidence" value="ECO:0007669"/>
    <property type="project" value="TreeGrafter"/>
</dbReference>
<dbReference type="PANTHER" id="PTHR33375">
    <property type="entry name" value="CHROMOSOME-PARTITIONING PROTEIN PARB-RELATED"/>
    <property type="match status" value="1"/>
</dbReference>
<evidence type="ECO:0000259" key="5">
    <source>
        <dbReference type="SMART" id="SM00470"/>
    </source>
</evidence>
<dbReference type="EMBL" id="AP014648">
    <property type="protein sequence ID" value="BAQ16574.1"/>
    <property type="molecule type" value="Genomic_DNA"/>
</dbReference>